<dbReference type="PROSITE" id="PS00151">
    <property type="entry name" value="ACYLPHOSPHATASE_2"/>
    <property type="match status" value="1"/>
</dbReference>
<sequence length="90" mass="10383">MKAIRLTISGRVQNVGYRRWFENQANKLGVKGYVKNLDTGDVEALVIGEETTLNILIEHGYIGPLRAEVQNIQQKEIVQFIEYTDFKMLR</sequence>
<evidence type="ECO:0000256" key="5">
    <source>
        <dbReference type="PROSITE-ProRule" id="PRU00520"/>
    </source>
</evidence>
<name>A0A2U3N3C6_9GAMM</name>
<dbReference type="FunCoup" id="A0A2U3N3C6">
    <property type="interactions" value="346"/>
</dbReference>
<comment type="catalytic activity">
    <reaction evidence="4 5">
        <text>an acyl phosphate + H2O = a carboxylate + phosphate + H(+)</text>
        <dbReference type="Rhea" id="RHEA:14965"/>
        <dbReference type="ChEBI" id="CHEBI:15377"/>
        <dbReference type="ChEBI" id="CHEBI:15378"/>
        <dbReference type="ChEBI" id="CHEBI:29067"/>
        <dbReference type="ChEBI" id="CHEBI:43474"/>
        <dbReference type="ChEBI" id="CHEBI:59918"/>
        <dbReference type="EC" id="3.6.1.7"/>
    </reaction>
</comment>
<dbReference type="GO" id="GO:0003998">
    <property type="term" value="F:acylphosphatase activity"/>
    <property type="evidence" value="ECO:0007669"/>
    <property type="project" value="UniProtKB-EC"/>
</dbReference>
<dbReference type="Pfam" id="PF00708">
    <property type="entry name" value="Acylphosphatase"/>
    <property type="match status" value="1"/>
</dbReference>
<comment type="similarity">
    <text evidence="1 6">Belongs to the acylphosphatase family.</text>
</comment>
<keyword evidence="5 8" id="KW-0378">Hydrolase</keyword>
<accession>A0A2U3N3C6</accession>
<evidence type="ECO:0000256" key="4">
    <source>
        <dbReference type="ARBA" id="ARBA00047645"/>
    </source>
</evidence>
<organism evidence="8 9">
    <name type="scientific">Acinetobacter stercoris</name>
    <dbReference type="NCBI Taxonomy" id="2126983"/>
    <lineage>
        <taxon>Bacteria</taxon>
        <taxon>Pseudomonadati</taxon>
        <taxon>Pseudomonadota</taxon>
        <taxon>Gammaproteobacteria</taxon>
        <taxon>Moraxellales</taxon>
        <taxon>Moraxellaceae</taxon>
        <taxon>Acinetobacter</taxon>
    </lineage>
</organism>
<dbReference type="Gene3D" id="3.30.70.100">
    <property type="match status" value="1"/>
</dbReference>
<dbReference type="EMBL" id="OOGT01000219">
    <property type="protein sequence ID" value="SPL72115.1"/>
    <property type="molecule type" value="Genomic_DNA"/>
</dbReference>
<evidence type="ECO:0000256" key="6">
    <source>
        <dbReference type="RuleBase" id="RU004168"/>
    </source>
</evidence>
<evidence type="ECO:0000256" key="1">
    <source>
        <dbReference type="ARBA" id="ARBA00005614"/>
    </source>
</evidence>
<gene>
    <name evidence="8" type="primary">acyP</name>
    <name evidence="8" type="ORF">KPC_3293</name>
</gene>
<dbReference type="InParanoid" id="A0A2U3N3C6"/>
<dbReference type="PANTHER" id="PTHR47268:SF4">
    <property type="entry name" value="ACYLPHOSPHATASE"/>
    <property type="match status" value="1"/>
</dbReference>
<proteinExistence type="inferred from homology"/>
<dbReference type="InterPro" id="IPR036046">
    <property type="entry name" value="Acylphosphatase-like_dom_sf"/>
</dbReference>
<evidence type="ECO:0000256" key="2">
    <source>
        <dbReference type="ARBA" id="ARBA00012150"/>
    </source>
</evidence>
<dbReference type="InterPro" id="IPR017968">
    <property type="entry name" value="Acylphosphatase_CS"/>
</dbReference>
<reference evidence="9" key="1">
    <citation type="submission" date="2018-03" db="EMBL/GenBank/DDBJ databases">
        <authorList>
            <person name="Blom J."/>
        </authorList>
    </citation>
    <scope>NUCLEOTIDE SEQUENCE [LARGE SCALE GENOMIC DNA]</scope>
    <source>
        <strain evidence="9">KPC-SM-21</strain>
    </source>
</reference>
<feature type="domain" description="Acylphosphatase-like" evidence="7">
    <location>
        <begin position="3"/>
        <end position="90"/>
    </location>
</feature>
<dbReference type="OrthoDB" id="5295388at2"/>
<dbReference type="PROSITE" id="PS51160">
    <property type="entry name" value="ACYLPHOSPHATASE_3"/>
    <property type="match status" value="1"/>
</dbReference>
<dbReference type="InterPro" id="IPR020456">
    <property type="entry name" value="Acylphosphatase"/>
</dbReference>
<feature type="active site" evidence="5">
    <location>
        <position position="36"/>
    </location>
</feature>
<dbReference type="EC" id="3.6.1.7" evidence="2 5"/>
<dbReference type="Proteomes" id="UP000245974">
    <property type="component" value="Unassembled WGS sequence"/>
</dbReference>
<dbReference type="SUPFAM" id="SSF54975">
    <property type="entry name" value="Acylphosphatase/BLUF domain-like"/>
    <property type="match status" value="1"/>
</dbReference>
<keyword evidence="9" id="KW-1185">Reference proteome</keyword>
<dbReference type="InterPro" id="IPR001792">
    <property type="entry name" value="Acylphosphatase-like_dom"/>
</dbReference>
<evidence type="ECO:0000259" key="7">
    <source>
        <dbReference type="PROSITE" id="PS51160"/>
    </source>
</evidence>
<evidence type="ECO:0000256" key="3">
    <source>
        <dbReference type="ARBA" id="ARBA00015991"/>
    </source>
</evidence>
<feature type="active site" evidence="5">
    <location>
        <position position="18"/>
    </location>
</feature>
<dbReference type="AlphaFoldDB" id="A0A2U3N3C6"/>
<dbReference type="RefSeq" id="WP_121975515.1">
    <property type="nucleotide sequence ID" value="NZ_OOGT01000219.1"/>
</dbReference>
<dbReference type="PANTHER" id="PTHR47268">
    <property type="entry name" value="ACYLPHOSPHATASE"/>
    <property type="match status" value="1"/>
</dbReference>
<evidence type="ECO:0000313" key="8">
    <source>
        <dbReference type="EMBL" id="SPL72115.1"/>
    </source>
</evidence>
<evidence type="ECO:0000313" key="9">
    <source>
        <dbReference type="Proteomes" id="UP000245974"/>
    </source>
</evidence>
<protein>
    <recommendedName>
        <fullName evidence="3 5">acylphosphatase</fullName>
        <ecNumber evidence="2 5">3.6.1.7</ecNumber>
    </recommendedName>
</protein>